<gene>
    <name evidence="2" type="ORF">QQX98_003458</name>
</gene>
<keyword evidence="1" id="KW-0732">Signal</keyword>
<sequence>MAFRKAFAVFAVVTLLRVNAGPCYPHSSLPLSSTTLTATSTFETTLALTTTSSSSETTATADPCNPSNLLFNGNFDTNAETNAGEGWTVEGTGGFWPGDARSNPIKRQFNIQSFTGLVPDPKISQGLHNLQPGEEYEVEYWYQIPNEPPASFTGFANDDECYLETRLGAEVRSGDRLDEPYNVYVRRTATFTPLSTDETFSIGVTCTVRGESVSVTGFSLYIDDVAFTKTPPTDMCAY</sequence>
<accession>A0ABR1HDY9</accession>
<name>A0ABR1HDY9_9HYPO</name>
<evidence type="ECO:0000313" key="3">
    <source>
        <dbReference type="Proteomes" id="UP001498476"/>
    </source>
</evidence>
<proteinExistence type="predicted"/>
<evidence type="ECO:0000313" key="2">
    <source>
        <dbReference type="EMBL" id="KAK7419306.1"/>
    </source>
</evidence>
<feature type="chain" id="PRO_5045044397" evidence="1">
    <location>
        <begin position="21"/>
        <end position="238"/>
    </location>
</feature>
<organism evidence="2 3">
    <name type="scientific">Neonectria punicea</name>
    <dbReference type="NCBI Taxonomy" id="979145"/>
    <lineage>
        <taxon>Eukaryota</taxon>
        <taxon>Fungi</taxon>
        <taxon>Dikarya</taxon>
        <taxon>Ascomycota</taxon>
        <taxon>Pezizomycotina</taxon>
        <taxon>Sordariomycetes</taxon>
        <taxon>Hypocreomycetidae</taxon>
        <taxon>Hypocreales</taxon>
        <taxon>Nectriaceae</taxon>
        <taxon>Neonectria</taxon>
    </lineage>
</organism>
<keyword evidence="3" id="KW-1185">Reference proteome</keyword>
<dbReference type="Proteomes" id="UP001498476">
    <property type="component" value="Unassembled WGS sequence"/>
</dbReference>
<comment type="caution">
    <text evidence="2">The sequence shown here is derived from an EMBL/GenBank/DDBJ whole genome shotgun (WGS) entry which is preliminary data.</text>
</comment>
<protein>
    <submittedName>
        <fullName evidence="2">Uncharacterized protein</fullName>
    </submittedName>
</protein>
<evidence type="ECO:0000256" key="1">
    <source>
        <dbReference type="SAM" id="SignalP"/>
    </source>
</evidence>
<dbReference type="EMBL" id="JAZAVJ010000039">
    <property type="protein sequence ID" value="KAK7419306.1"/>
    <property type="molecule type" value="Genomic_DNA"/>
</dbReference>
<feature type="signal peptide" evidence="1">
    <location>
        <begin position="1"/>
        <end position="20"/>
    </location>
</feature>
<reference evidence="2 3" key="1">
    <citation type="journal article" date="2025" name="Microbiol. Resour. Announc.">
        <title>Draft genome sequences for Neonectria magnoliae and Neonectria punicea, canker pathogens of Liriodendron tulipifera and Acer saccharum in West Virginia.</title>
        <authorList>
            <person name="Petronek H.M."/>
            <person name="Kasson M.T."/>
            <person name="Metheny A.M."/>
            <person name="Stauder C.M."/>
            <person name="Lovett B."/>
            <person name="Lynch S.C."/>
            <person name="Garnas J.R."/>
            <person name="Kasson L.R."/>
            <person name="Stajich J.E."/>
        </authorList>
    </citation>
    <scope>NUCLEOTIDE SEQUENCE [LARGE SCALE GENOMIC DNA]</scope>
    <source>
        <strain evidence="2 3">NRRL 64653</strain>
    </source>
</reference>
<dbReference type="Gene3D" id="2.60.120.260">
    <property type="entry name" value="Galactose-binding domain-like"/>
    <property type="match status" value="1"/>
</dbReference>